<sequence length="144" mass="15141">MDLAGNPQMGDYSLRYPFFALVLALLLPPLTAAATRGRWYLARTSELPTDADELPCVVCGGRYHLADMATGPFHEGRICSLRCSAEGACRDACEPSPWRPPRGPVPLGMPGAAPPVPVPTPAATGGTPRPAARAAGHEAPQEAR</sequence>
<gene>
    <name evidence="2" type="ORF">D7294_22950</name>
</gene>
<comment type="caution">
    <text evidence="2">The sequence shown here is derived from an EMBL/GenBank/DDBJ whole genome shotgun (WGS) entry which is preliminary data.</text>
</comment>
<proteinExistence type="predicted"/>
<evidence type="ECO:0000313" key="2">
    <source>
        <dbReference type="EMBL" id="RKN39037.1"/>
    </source>
</evidence>
<dbReference type="EMBL" id="RBAL01000015">
    <property type="protein sequence ID" value="RKN39037.1"/>
    <property type="molecule type" value="Genomic_DNA"/>
</dbReference>
<keyword evidence="3" id="KW-1185">Reference proteome</keyword>
<protein>
    <submittedName>
        <fullName evidence="2">Uncharacterized protein</fullName>
    </submittedName>
</protein>
<name>A0A3A9YUY0_9ACTN</name>
<feature type="region of interest" description="Disordered" evidence="1">
    <location>
        <begin position="94"/>
        <end position="144"/>
    </location>
</feature>
<accession>A0A3A9YUY0</accession>
<dbReference type="OrthoDB" id="9810730at2"/>
<feature type="compositionally biased region" description="Basic and acidic residues" evidence="1">
    <location>
        <begin position="135"/>
        <end position="144"/>
    </location>
</feature>
<dbReference type="Proteomes" id="UP000272474">
    <property type="component" value="Unassembled WGS sequence"/>
</dbReference>
<reference evidence="2 3" key="1">
    <citation type="journal article" date="2014" name="Int. J. Syst. Evol. Microbiol.">
        <title>Streptomyces hoynatensis sp. nov., isolated from deep marine sediment.</title>
        <authorList>
            <person name="Veyisoglu A."/>
            <person name="Sahin N."/>
        </authorList>
    </citation>
    <scope>NUCLEOTIDE SEQUENCE [LARGE SCALE GENOMIC DNA]</scope>
    <source>
        <strain evidence="2 3">KCTC 29097</strain>
    </source>
</reference>
<dbReference type="AlphaFoldDB" id="A0A3A9YUY0"/>
<organism evidence="2 3">
    <name type="scientific">Streptomyces hoynatensis</name>
    <dbReference type="NCBI Taxonomy" id="1141874"/>
    <lineage>
        <taxon>Bacteria</taxon>
        <taxon>Bacillati</taxon>
        <taxon>Actinomycetota</taxon>
        <taxon>Actinomycetes</taxon>
        <taxon>Kitasatosporales</taxon>
        <taxon>Streptomycetaceae</taxon>
        <taxon>Streptomyces</taxon>
    </lineage>
</organism>
<dbReference type="RefSeq" id="WP_120682781.1">
    <property type="nucleotide sequence ID" value="NZ_RBAL01000015.1"/>
</dbReference>
<feature type="compositionally biased region" description="Low complexity" evidence="1">
    <location>
        <begin position="121"/>
        <end position="134"/>
    </location>
</feature>
<evidence type="ECO:0000313" key="3">
    <source>
        <dbReference type="Proteomes" id="UP000272474"/>
    </source>
</evidence>
<evidence type="ECO:0000256" key="1">
    <source>
        <dbReference type="SAM" id="MobiDB-lite"/>
    </source>
</evidence>